<evidence type="ECO:0000256" key="6">
    <source>
        <dbReference type="SAM" id="Phobius"/>
    </source>
</evidence>
<evidence type="ECO:0000256" key="1">
    <source>
        <dbReference type="ARBA" id="ARBA00004651"/>
    </source>
</evidence>
<evidence type="ECO:0000313" key="8">
    <source>
        <dbReference type="Proteomes" id="UP000682713"/>
    </source>
</evidence>
<dbReference type="AlphaFoldDB" id="A0A942TT58"/>
<name>A0A942TT58_9BACI</name>
<accession>A0A942TT58</accession>
<keyword evidence="2" id="KW-1003">Cell membrane</keyword>
<feature type="transmembrane region" description="Helical" evidence="6">
    <location>
        <begin position="34"/>
        <end position="54"/>
    </location>
</feature>
<reference evidence="7 8" key="1">
    <citation type="submission" date="2021-05" db="EMBL/GenBank/DDBJ databases">
        <title>Novel Bacillus species.</title>
        <authorList>
            <person name="Liu G."/>
        </authorList>
    </citation>
    <scope>NUCLEOTIDE SEQUENCE [LARGE SCALE GENOMIC DNA]</scope>
    <source>
        <strain evidence="7 8">FJAT-49732</strain>
    </source>
</reference>
<dbReference type="PANTHER" id="PTHR30249:SF17">
    <property type="entry name" value="HOLIN-LIKE PROTEIN CIDB"/>
    <property type="match status" value="1"/>
</dbReference>
<dbReference type="PANTHER" id="PTHR30249">
    <property type="entry name" value="PUTATIVE SEROTONIN TRANSPORTER"/>
    <property type="match status" value="1"/>
</dbReference>
<dbReference type="Proteomes" id="UP000682713">
    <property type="component" value="Unassembled WGS sequence"/>
</dbReference>
<feature type="transmembrane region" description="Helical" evidence="6">
    <location>
        <begin position="148"/>
        <end position="171"/>
    </location>
</feature>
<keyword evidence="8" id="KW-1185">Reference proteome</keyword>
<dbReference type="RefSeq" id="WP_213113205.1">
    <property type="nucleotide sequence ID" value="NZ_JAGYPJ010000002.1"/>
</dbReference>
<comment type="caution">
    <text evidence="7">The sequence shown here is derived from an EMBL/GenBank/DDBJ whole genome shotgun (WGS) entry which is preliminary data.</text>
</comment>
<comment type="subcellular location">
    <subcellularLocation>
        <location evidence="1">Cell membrane</location>
        <topology evidence="1">Multi-pass membrane protein</topology>
    </subcellularLocation>
</comment>
<proteinExistence type="predicted"/>
<keyword evidence="5 6" id="KW-0472">Membrane</keyword>
<dbReference type="Pfam" id="PF04172">
    <property type="entry name" value="LrgB"/>
    <property type="match status" value="1"/>
</dbReference>
<feature type="transmembrane region" description="Helical" evidence="6">
    <location>
        <begin position="60"/>
        <end position="80"/>
    </location>
</feature>
<feature type="transmembrane region" description="Helical" evidence="6">
    <location>
        <begin position="6"/>
        <end position="22"/>
    </location>
</feature>
<dbReference type="EMBL" id="JAGYPJ010000002">
    <property type="protein sequence ID" value="MBS4202426.1"/>
    <property type="molecule type" value="Genomic_DNA"/>
</dbReference>
<dbReference type="GO" id="GO:0005886">
    <property type="term" value="C:plasma membrane"/>
    <property type="evidence" value="ECO:0007669"/>
    <property type="project" value="UniProtKB-SubCell"/>
</dbReference>
<feature type="transmembrane region" description="Helical" evidence="6">
    <location>
        <begin position="92"/>
        <end position="115"/>
    </location>
</feature>
<evidence type="ECO:0000256" key="3">
    <source>
        <dbReference type="ARBA" id="ARBA00022692"/>
    </source>
</evidence>
<keyword evidence="4 6" id="KW-1133">Transmembrane helix</keyword>
<protein>
    <submittedName>
        <fullName evidence="7">LrgB family protein</fullName>
    </submittedName>
</protein>
<feature type="transmembrane region" description="Helical" evidence="6">
    <location>
        <begin position="204"/>
        <end position="228"/>
    </location>
</feature>
<evidence type="ECO:0000256" key="4">
    <source>
        <dbReference type="ARBA" id="ARBA00022989"/>
    </source>
</evidence>
<evidence type="ECO:0000256" key="2">
    <source>
        <dbReference type="ARBA" id="ARBA00022475"/>
    </source>
</evidence>
<dbReference type="InterPro" id="IPR007300">
    <property type="entry name" value="CidB/LrgB"/>
</dbReference>
<evidence type="ECO:0000313" key="7">
    <source>
        <dbReference type="EMBL" id="MBS4202426.1"/>
    </source>
</evidence>
<evidence type="ECO:0000256" key="5">
    <source>
        <dbReference type="ARBA" id="ARBA00023136"/>
    </source>
</evidence>
<sequence length="229" mass="24367">MNDSLIGLFAIIVTILVFFASRKLNQKFPHPFTLPVLTSTIILVIGLLIFNIPYETYFIGGKWIEAFLGPAVVALAYPLYQYRKILTEYTFPIIFGTLCGSILGVTSGLLLGKWIGLDHLLLLSLLPKSVTSPIAMDIASSIGGSPTLAAVLVMVAGIGGAVMGHTLFRLVRIDHHLAKGLGMGSASHAIGTARSMENDLREGAAGTVAMVLSAIFTSVITPILVALFL</sequence>
<organism evidence="7 8">
    <name type="scientific">Lederbergia citrisecunda</name>
    <dbReference type="NCBI Taxonomy" id="2833583"/>
    <lineage>
        <taxon>Bacteria</taxon>
        <taxon>Bacillati</taxon>
        <taxon>Bacillota</taxon>
        <taxon>Bacilli</taxon>
        <taxon>Bacillales</taxon>
        <taxon>Bacillaceae</taxon>
        <taxon>Lederbergia</taxon>
    </lineage>
</organism>
<keyword evidence="3 6" id="KW-0812">Transmembrane</keyword>
<gene>
    <name evidence="7" type="ORF">KHA93_22750</name>
</gene>